<dbReference type="EMBL" id="GIFC01001679">
    <property type="protein sequence ID" value="MXU83762.1"/>
    <property type="molecule type" value="Transcribed_RNA"/>
</dbReference>
<sequence length="77" mass="9045">MLVLFCILLTLSRLPPSVPRSCREHMRIHDAEMFGHFRRTSQSNIQDLVPTTQSQNGSTKRMQHCEMEHRRRNLVAN</sequence>
<reference evidence="3" key="1">
    <citation type="submission" date="2019-12" db="EMBL/GenBank/DDBJ databases">
        <title>An insight into the sialome of adult female Ixodes ricinus ticks feeding for 6 days.</title>
        <authorList>
            <person name="Perner J."/>
            <person name="Ribeiro J.M.C."/>
        </authorList>
    </citation>
    <scope>NUCLEOTIDE SEQUENCE</scope>
    <source>
        <strain evidence="3">Semi-engorged</strain>
        <tissue evidence="3">Salivary glands</tissue>
    </source>
</reference>
<feature type="region of interest" description="Disordered" evidence="1">
    <location>
        <begin position="42"/>
        <end position="65"/>
    </location>
</feature>
<protein>
    <submittedName>
        <fullName evidence="3">Putative secreted protein</fullName>
    </submittedName>
</protein>
<dbReference type="AlphaFoldDB" id="A0A6B0TUR3"/>
<keyword evidence="2" id="KW-0732">Signal</keyword>
<feature type="chain" id="PRO_5025536528" evidence="2">
    <location>
        <begin position="20"/>
        <end position="77"/>
    </location>
</feature>
<proteinExistence type="predicted"/>
<name>A0A6B0TUR3_IXORI</name>
<evidence type="ECO:0000256" key="1">
    <source>
        <dbReference type="SAM" id="MobiDB-lite"/>
    </source>
</evidence>
<evidence type="ECO:0000256" key="2">
    <source>
        <dbReference type="SAM" id="SignalP"/>
    </source>
</evidence>
<organism evidence="3">
    <name type="scientific">Ixodes ricinus</name>
    <name type="common">Common tick</name>
    <name type="synonym">Acarus ricinus</name>
    <dbReference type="NCBI Taxonomy" id="34613"/>
    <lineage>
        <taxon>Eukaryota</taxon>
        <taxon>Metazoa</taxon>
        <taxon>Ecdysozoa</taxon>
        <taxon>Arthropoda</taxon>
        <taxon>Chelicerata</taxon>
        <taxon>Arachnida</taxon>
        <taxon>Acari</taxon>
        <taxon>Parasitiformes</taxon>
        <taxon>Ixodida</taxon>
        <taxon>Ixodoidea</taxon>
        <taxon>Ixodidae</taxon>
        <taxon>Ixodinae</taxon>
        <taxon>Ixodes</taxon>
    </lineage>
</organism>
<feature type="compositionally biased region" description="Polar residues" evidence="1">
    <location>
        <begin position="42"/>
        <end position="60"/>
    </location>
</feature>
<accession>A0A6B0TUR3</accession>
<evidence type="ECO:0000313" key="3">
    <source>
        <dbReference type="EMBL" id="MXU83762.1"/>
    </source>
</evidence>
<feature type="signal peptide" evidence="2">
    <location>
        <begin position="1"/>
        <end position="19"/>
    </location>
</feature>